<accession>A0A8J2X1Z0</accession>
<dbReference type="PANTHER" id="PTHR16515:SF49">
    <property type="entry name" value="GASTRULA ZINC FINGER PROTEIN XLCGF49.1-LIKE-RELATED"/>
    <property type="match status" value="1"/>
</dbReference>
<feature type="domain" description="C2H2-type" evidence="9">
    <location>
        <begin position="79"/>
        <end position="106"/>
    </location>
</feature>
<dbReference type="Gene3D" id="3.30.160.60">
    <property type="entry name" value="Classic Zinc Finger"/>
    <property type="match status" value="6"/>
</dbReference>
<dbReference type="FunFam" id="3.30.160.60:FF:002343">
    <property type="entry name" value="Zinc finger protein 33A"/>
    <property type="match status" value="1"/>
</dbReference>
<keyword evidence="3" id="KW-0677">Repeat</keyword>
<evidence type="ECO:0000256" key="3">
    <source>
        <dbReference type="ARBA" id="ARBA00022737"/>
    </source>
</evidence>
<dbReference type="Pfam" id="PF00096">
    <property type="entry name" value="zf-C2H2"/>
    <property type="match status" value="5"/>
</dbReference>
<keyword evidence="5" id="KW-0862">Zinc</keyword>
<dbReference type="PROSITE" id="PS50157">
    <property type="entry name" value="ZINC_FINGER_C2H2_2"/>
    <property type="match status" value="6"/>
</dbReference>
<evidence type="ECO:0000256" key="5">
    <source>
        <dbReference type="ARBA" id="ARBA00022833"/>
    </source>
</evidence>
<comment type="subcellular location">
    <subcellularLocation>
        <location evidence="1">Nucleus</location>
    </subcellularLocation>
</comment>
<feature type="compositionally biased region" description="Basic and acidic residues" evidence="8">
    <location>
        <begin position="387"/>
        <end position="418"/>
    </location>
</feature>
<keyword evidence="4 7" id="KW-0863">Zinc-finger</keyword>
<proteinExistence type="predicted"/>
<dbReference type="InterPro" id="IPR050331">
    <property type="entry name" value="Zinc_finger"/>
</dbReference>
<sequence>MIQNGQTLELDLELWQSSKPELESVPESPQSVRSVSSLSSTSSRPKTYFCDYDGCDKAFARPSSLTEHQNAIHRGLRPFPCNQCSKSFTRKIHLERHLCLHTGERPYHCSVCGKGTVTLQHLRRHEITHTKSFKCPYPDCNDAFYRHPTLRSHILTVHRKLICESCSKEFKTPSSLKHHNMRFHNPDCLNPYQCSFTSCLKGFNTWSALQTHIKKDHPKLPCSICNKPCVGEEGLRMHMRVHDDSLVAKNWRCNYCENVMFAKKSDLVGHHEKVHGDKLPLPLIRFEDVSREPINEEIPQKLKKQKISRSSNSYKQLENYFAQGKSGLDLLLNTAGRKRKCCYDKCYRTFKTEERYQQHIEKHKIHELKLKILEDSKTKNEASPCLELEKTNDVSKPDKVKEQTVEHNGRTEKGRILD</sequence>
<organism evidence="10 11">
    <name type="scientific">Zygosaccharomyces bailii (strain CLIB 213 / ATCC 58445 / CBS 680 / BCRC 21525 / NBRC 1098 / NCYC 1416 / NRRL Y-2227)</name>
    <dbReference type="NCBI Taxonomy" id="1333698"/>
    <lineage>
        <taxon>Eukaryota</taxon>
        <taxon>Fungi</taxon>
        <taxon>Dikarya</taxon>
        <taxon>Ascomycota</taxon>
        <taxon>Saccharomycotina</taxon>
        <taxon>Saccharomycetes</taxon>
        <taxon>Saccharomycetales</taxon>
        <taxon>Saccharomycetaceae</taxon>
        <taxon>Zygosaccharomyces</taxon>
    </lineage>
</organism>
<evidence type="ECO:0000256" key="7">
    <source>
        <dbReference type="PROSITE-ProRule" id="PRU00042"/>
    </source>
</evidence>
<dbReference type="InterPro" id="IPR036236">
    <property type="entry name" value="Znf_C2H2_sf"/>
</dbReference>
<keyword evidence="11" id="KW-1185">Reference proteome</keyword>
<name>A0A8J2X1Z0_ZYGB2</name>
<feature type="domain" description="C2H2-type" evidence="9">
    <location>
        <begin position="161"/>
        <end position="184"/>
    </location>
</feature>
<feature type="region of interest" description="Disordered" evidence="8">
    <location>
        <begin position="21"/>
        <end position="44"/>
    </location>
</feature>
<dbReference type="SUPFAM" id="SSF57667">
    <property type="entry name" value="beta-beta-alpha zinc fingers"/>
    <property type="match status" value="4"/>
</dbReference>
<dbReference type="SMART" id="SM00355">
    <property type="entry name" value="ZnF_C2H2"/>
    <property type="match status" value="9"/>
</dbReference>
<feature type="compositionally biased region" description="Low complexity" evidence="8">
    <location>
        <begin position="25"/>
        <end position="44"/>
    </location>
</feature>
<evidence type="ECO:0000259" key="9">
    <source>
        <dbReference type="PROSITE" id="PS50157"/>
    </source>
</evidence>
<dbReference type="InterPro" id="IPR013087">
    <property type="entry name" value="Znf_C2H2_type"/>
</dbReference>
<evidence type="ECO:0000256" key="4">
    <source>
        <dbReference type="ARBA" id="ARBA00022771"/>
    </source>
</evidence>
<dbReference type="PROSITE" id="PS00028">
    <property type="entry name" value="ZINC_FINGER_C2H2_1"/>
    <property type="match status" value="7"/>
</dbReference>
<gene>
    <name evidence="10" type="ORF">BN860_07030g</name>
</gene>
<dbReference type="Proteomes" id="UP000019375">
    <property type="component" value="Unassembled WGS sequence"/>
</dbReference>
<feature type="domain" description="C2H2-type" evidence="9">
    <location>
        <begin position="133"/>
        <end position="158"/>
    </location>
</feature>
<feature type="domain" description="C2H2-type" evidence="9">
    <location>
        <begin position="48"/>
        <end position="78"/>
    </location>
</feature>
<evidence type="ECO:0000256" key="2">
    <source>
        <dbReference type="ARBA" id="ARBA00022723"/>
    </source>
</evidence>
<keyword evidence="6" id="KW-0539">Nucleus</keyword>
<evidence type="ECO:0000256" key="1">
    <source>
        <dbReference type="ARBA" id="ARBA00004123"/>
    </source>
</evidence>
<dbReference type="AlphaFoldDB" id="A0A8J2X1Z0"/>
<reference evidence="11" key="1">
    <citation type="journal article" date="2013" name="Genome Announc.">
        <title>Genome sequence of the food spoilage yeast Zygosaccharomyces bailii CLIB 213(T).</title>
        <authorList>
            <person name="Galeote V."/>
            <person name="Bigey F."/>
            <person name="Devillers H."/>
            <person name="Neuveglise C."/>
            <person name="Dequin S."/>
        </authorList>
    </citation>
    <scope>NUCLEOTIDE SEQUENCE [LARGE SCALE GENOMIC DNA]</scope>
    <source>
        <strain evidence="11">CLIB 213 / ATCC 58445 / CBS 680 / CCRC 21525 / NBRC 1098 / NCYC 1416 / NRRL Y-2227</strain>
    </source>
</reference>
<dbReference type="FunFam" id="3.30.160.60:FF:000446">
    <property type="entry name" value="Zinc finger protein"/>
    <property type="match status" value="1"/>
</dbReference>
<feature type="region of interest" description="Disordered" evidence="8">
    <location>
        <begin position="380"/>
        <end position="418"/>
    </location>
</feature>
<evidence type="ECO:0000256" key="8">
    <source>
        <dbReference type="SAM" id="MobiDB-lite"/>
    </source>
</evidence>
<keyword evidence="2" id="KW-0479">Metal-binding</keyword>
<evidence type="ECO:0000313" key="11">
    <source>
        <dbReference type="Proteomes" id="UP000019375"/>
    </source>
</evidence>
<protein>
    <submittedName>
        <fullName evidence="10">ZYBA0S06-07030g1_1</fullName>
    </submittedName>
</protein>
<dbReference type="OrthoDB" id="4748970at2759"/>
<dbReference type="GO" id="GO:0005634">
    <property type="term" value="C:nucleus"/>
    <property type="evidence" value="ECO:0007669"/>
    <property type="project" value="UniProtKB-SubCell"/>
</dbReference>
<evidence type="ECO:0000313" key="10">
    <source>
        <dbReference type="EMBL" id="CDF90371.1"/>
    </source>
</evidence>
<dbReference type="GO" id="GO:0010468">
    <property type="term" value="P:regulation of gene expression"/>
    <property type="evidence" value="ECO:0007669"/>
    <property type="project" value="TreeGrafter"/>
</dbReference>
<dbReference type="GO" id="GO:0008270">
    <property type="term" value="F:zinc ion binding"/>
    <property type="evidence" value="ECO:0007669"/>
    <property type="project" value="UniProtKB-KW"/>
</dbReference>
<dbReference type="EMBL" id="HG316459">
    <property type="protein sequence ID" value="CDF90371.1"/>
    <property type="molecule type" value="Genomic_DNA"/>
</dbReference>
<feature type="domain" description="C2H2-type" evidence="9">
    <location>
        <begin position="107"/>
        <end position="134"/>
    </location>
</feature>
<dbReference type="PANTHER" id="PTHR16515">
    <property type="entry name" value="PR DOMAIN ZINC FINGER PROTEIN"/>
    <property type="match status" value="1"/>
</dbReference>
<feature type="domain" description="C2H2-type" evidence="9">
    <location>
        <begin position="192"/>
        <end position="217"/>
    </location>
</feature>
<evidence type="ECO:0000256" key="6">
    <source>
        <dbReference type="ARBA" id="ARBA00023242"/>
    </source>
</evidence>